<dbReference type="Pfam" id="PF08232">
    <property type="entry name" value="Striatin"/>
    <property type="match status" value="1"/>
</dbReference>
<keyword evidence="7" id="KW-0112">Calmodulin-binding</keyword>
<evidence type="ECO:0000256" key="4">
    <source>
        <dbReference type="ARBA" id="ARBA00022553"/>
    </source>
</evidence>
<dbReference type="Proteomes" id="UP000290572">
    <property type="component" value="Unassembled WGS sequence"/>
</dbReference>
<keyword evidence="5 9" id="KW-0853">WD repeat</keyword>
<dbReference type="Gene3D" id="2.130.10.10">
    <property type="entry name" value="YVTN repeat-like/Quinoprotein amine dehydrogenase"/>
    <property type="match status" value="1"/>
</dbReference>
<feature type="compositionally biased region" description="Acidic residues" evidence="11">
    <location>
        <begin position="260"/>
        <end position="276"/>
    </location>
</feature>
<keyword evidence="4" id="KW-0597">Phosphoprotein</keyword>
<dbReference type="PROSITE" id="PS50294">
    <property type="entry name" value="WD_REPEATS_REGION"/>
    <property type="match status" value="1"/>
</dbReference>
<dbReference type="FunFam" id="1.20.5.300:FF:000001">
    <property type="entry name" value="striatin isoform X1"/>
    <property type="match status" value="1"/>
</dbReference>
<keyword evidence="14" id="KW-1185">Reference proteome</keyword>
<keyword evidence="8 10" id="KW-0175">Coiled coil</keyword>
<evidence type="ECO:0000313" key="14">
    <source>
        <dbReference type="Proteomes" id="UP000290572"/>
    </source>
</evidence>
<evidence type="ECO:0000256" key="9">
    <source>
        <dbReference type="PROSITE-ProRule" id="PRU00221"/>
    </source>
</evidence>
<sequence>MEAERSGGVAGGTNQSPAGSGAGRNPNGPKAVLGPAPTAAAAAAAGAMAGSSQPRDPQDGDAGLSLPGILHFIQYEWSRFQAEKYRWEAERDELRAQVAFLQGERKGQENMKQDLVRRIKMLEYALKQERYLEEVGYSDTILDMRSKRVRSLLGRNSPEANGPPPSEPPAEPEPRGGGESLLVRQIEEQIKRRAGKESSKERMGSSVLDKIPFLRGCEDDDEDDSDEEEDFQGMTTDCIDGRKNKKSRSKMGGEPMTTDLDPEDDDDEDDSEDALGEFDFLGSGEEGEGAGEARISGDGRELGSENRRNKLQGIMSDFPPKPTPPPSIPGQTRSGEGGALGFSSDVFILDAVGGGDMNLGELADLTVANDNDLTIDLQDSREEFKKTWNPRFTLRSHFDAIRALTFHPSQAVLLSASEDGTLKLWNLNKAMHSKK</sequence>
<evidence type="ECO:0000256" key="8">
    <source>
        <dbReference type="ARBA" id="ARBA00023054"/>
    </source>
</evidence>
<comment type="caution">
    <text evidence="13">The sequence shown here is derived from an EMBL/GenBank/DDBJ whole genome shotgun (WGS) entry which is preliminary data.</text>
</comment>
<dbReference type="GO" id="GO:0051721">
    <property type="term" value="F:protein phosphatase 2A binding"/>
    <property type="evidence" value="ECO:0007669"/>
    <property type="project" value="TreeGrafter"/>
</dbReference>
<evidence type="ECO:0000256" key="7">
    <source>
        <dbReference type="ARBA" id="ARBA00022860"/>
    </source>
</evidence>
<dbReference type="InterPro" id="IPR036322">
    <property type="entry name" value="WD40_repeat_dom_sf"/>
</dbReference>
<dbReference type="Gene3D" id="1.20.5.300">
    <property type="match status" value="1"/>
</dbReference>
<dbReference type="SUPFAM" id="SSF50978">
    <property type="entry name" value="WD40 repeat-like"/>
    <property type="match status" value="1"/>
</dbReference>
<feature type="region of interest" description="Disordered" evidence="11">
    <location>
        <begin position="1"/>
        <end position="63"/>
    </location>
</feature>
<dbReference type="InterPro" id="IPR013258">
    <property type="entry name" value="Striatin_N"/>
</dbReference>
<feature type="compositionally biased region" description="Acidic residues" evidence="11">
    <location>
        <begin position="218"/>
        <end position="231"/>
    </location>
</feature>
<keyword evidence="6" id="KW-0677">Repeat</keyword>
<keyword evidence="3" id="KW-0963">Cytoplasm</keyword>
<dbReference type="GO" id="GO:0030425">
    <property type="term" value="C:dendrite"/>
    <property type="evidence" value="ECO:0007669"/>
    <property type="project" value="TreeGrafter"/>
</dbReference>
<feature type="compositionally biased region" description="Basic and acidic residues" evidence="11">
    <location>
        <begin position="185"/>
        <end position="203"/>
    </location>
</feature>
<comment type="subcellular location">
    <subcellularLocation>
        <location evidence="1">Cytoplasm</location>
    </subcellularLocation>
</comment>
<evidence type="ECO:0000256" key="10">
    <source>
        <dbReference type="SAM" id="Coils"/>
    </source>
</evidence>
<feature type="compositionally biased region" description="Basic and acidic residues" evidence="11">
    <location>
        <begin position="295"/>
        <end position="308"/>
    </location>
</feature>
<name>A0A498LNL8_LABRO</name>
<feature type="repeat" description="WD" evidence="9">
    <location>
        <begin position="394"/>
        <end position="435"/>
    </location>
</feature>
<dbReference type="PROSITE" id="PS50082">
    <property type="entry name" value="WD_REPEATS_2"/>
    <property type="match status" value="1"/>
</dbReference>
<protein>
    <submittedName>
        <fullName evidence="13">Striatin-4</fullName>
    </submittedName>
</protein>
<feature type="compositionally biased region" description="Pro residues" evidence="11">
    <location>
        <begin position="161"/>
        <end position="171"/>
    </location>
</feature>
<dbReference type="Pfam" id="PF00400">
    <property type="entry name" value="WD40"/>
    <property type="match status" value="1"/>
</dbReference>
<organism evidence="13 14">
    <name type="scientific">Labeo rohita</name>
    <name type="common">Indian major carp</name>
    <name type="synonym">Cyprinus rohita</name>
    <dbReference type="NCBI Taxonomy" id="84645"/>
    <lineage>
        <taxon>Eukaryota</taxon>
        <taxon>Metazoa</taxon>
        <taxon>Chordata</taxon>
        <taxon>Craniata</taxon>
        <taxon>Vertebrata</taxon>
        <taxon>Euteleostomi</taxon>
        <taxon>Actinopterygii</taxon>
        <taxon>Neopterygii</taxon>
        <taxon>Teleostei</taxon>
        <taxon>Ostariophysi</taxon>
        <taxon>Cypriniformes</taxon>
        <taxon>Cyprinidae</taxon>
        <taxon>Labeoninae</taxon>
        <taxon>Labeonini</taxon>
        <taxon>Labeo</taxon>
    </lineage>
</organism>
<dbReference type="PROSITE" id="PS00678">
    <property type="entry name" value="WD_REPEATS_1"/>
    <property type="match status" value="1"/>
</dbReference>
<evidence type="ECO:0000313" key="13">
    <source>
        <dbReference type="EMBL" id="RXN08374.1"/>
    </source>
</evidence>
<evidence type="ECO:0000256" key="1">
    <source>
        <dbReference type="ARBA" id="ARBA00004496"/>
    </source>
</evidence>
<dbReference type="SMART" id="SM00320">
    <property type="entry name" value="WD40"/>
    <property type="match status" value="1"/>
</dbReference>
<dbReference type="InterPro" id="IPR051488">
    <property type="entry name" value="WD_repeat_striatin"/>
</dbReference>
<feature type="region of interest" description="Disordered" evidence="11">
    <location>
        <begin position="154"/>
        <end position="339"/>
    </location>
</feature>
<evidence type="ECO:0000256" key="3">
    <source>
        <dbReference type="ARBA" id="ARBA00022490"/>
    </source>
</evidence>
<dbReference type="STRING" id="84645.A0A498LNL8"/>
<evidence type="ECO:0000256" key="5">
    <source>
        <dbReference type="ARBA" id="ARBA00022574"/>
    </source>
</evidence>
<dbReference type="PANTHER" id="PTHR15653">
    <property type="entry name" value="STRIATIN"/>
    <property type="match status" value="1"/>
</dbReference>
<dbReference type="EMBL" id="QBIY01013320">
    <property type="protein sequence ID" value="RXN08374.1"/>
    <property type="molecule type" value="Genomic_DNA"/>
</dbReference>
<dbReference type="GO" id="GO:0070016">
    <property type="term" value="F:armadillo repeat domain binding"/>
    <property type="evidence" value="ECO:0007669"/>
    <property type="project" value="TreeGrafter"/>
</dbReference>
<feature type="compositionally biased region" description="Pro residues" evidence="11">
    <location>
        <begin position="319"/>
        <end position="328"/>
    </location>
</feature>
<dbReference type="AlphaFoldDB" id="A0A498LNL8"/>
<gene>
    <name evidence="13" type="ORF">ROHU_035366</name>
</gene>
<dbReference type="GO" id="GO:0005516">
    <property type="term" value="F:calmodulin binding"/>
    <property type="evidence" value="ECO:0007669"/>
    <property type="project" value="UniProtKB-KW"/>
</dbReference>
<evidence type="ECO:0000256" key="11">
    <source>
        <dbReference type="SAM" id="MobiDB-lite"/>
    </source>
</evidence>
<feature type="compositionally biased region" description="Low complexity" evidence="11">
    <location>
        <begin position="34"/>
        <end position="50"/>
    </location>
</feature>
<dbReference type="PANTHER" id="PTHR15653:SF1">
    <property type="entry name" value="STRIATIN-4"/>
    <property type="match status" value="1"/>
</dbReference>
<dbReference type="InterPro" id="IPR019775">
    <property type="entry name" value="WD40_repeat_CS"/>
</dbReference>
<evidence type="ECO:0000259" key="12">
    <source>
        <dbReference type="Pfam" id="PF08232"/>
    </source>
</evidence>
<dbReference type="InterPro" id="IPR015943">
    <property type="entry name" value="WD40/YVTN_repeat-like_dom_sf"/>
</dbReference>
<feature type="domain" description="Striatin N-terminal" evidence="12">
    <location>
        <begin position="65"/>
        <end position="132"/>
    </location>
</feature>
<reference evidence="13 14" key="1">
    <citation type="submission" date="2018-03" db="EMBL/GenBank/DDBJ databases">
        <title>Draft genome sequence of Rohu Carp (Labeo rohita).</title>
        <authorList>
            <person name="Das P."/>
            <person name="Kushwaha B."/>
            <person name="Joshi C.G."/>
            <person name="Kumar D."/>
            <person name="Nagpure N.S."/>
            <person name="Sahoo L."/>
            <person name="Das S.P."/>
            <person name="Bit A."/>
            <person name="Patnaik S."/>
            <person name="Meher P.K."/>
            <person name="Jayasankar P."/>
            <person name="Koringa P.G."/>
            <person name="Patel N.V."/>
            <person name="Hinsu A.T."/>
            <person name="Kumar R."/>
            <person name="Pandey M."/>
            <person name="Agarwal S."/>
            <person name="Srivastava S."/>
            <person name="Singh M."/>
            <person name="Iquebal M.A."/>
            <person name="Jaiswal S."/>
            <person name="Angadi U.B."/>
            <person name="Kumar N."/>
            <person name="Raza M."/>
            <person name="Shah T.M."/>
            <person name="Rai A."/>
            <person name="Jena J.K."/>
        </authorList>
    </citation>
    <scope>NUCLEOTIDE SEQUENCE [LARGE SCALE GENOMIC DNA]</scope>
    <source>
        <strain evidence="13">DASCIFA01</strain>
        <tissue evidence="13">Testis</tissue>
    </source>
</reference>
<accession>A0A498LNL8</accession>
<proteinExistence type="inferred from homology"/>
<evidence type="ECO:0000256" key="2">
    <source>
        <dbReference type="ARBA" id="ARBA00009616"/>
    </source>
</evidence>
<feature type="coiled-coil region" evidence="10">
    <location>
        <begin position="84"/>
        <end position="111"/>
    </location>
</feature>
<comment type="similarity">
    <text evidence="2">Belongs to the WD repeat striatin family.</text>
</comment>
<dbReference type="GO" id="GO:0005737">
    <property type="term" value="C:cytoplasm"/>
    <property type="evidence" value="ECO:0007669"/>
    <property type="project" value="UniProtKB-SubCell"/>
</dbReference>
<evidence type="ECO:0000256" key="6">
    <source>
        <dbReference type="ARBA" id="ARBA00022737"/>
    </source>
</evidence>
<dbReference type="GO" id="GO:0044877">
    <property type="term" value="F:protein-containing complex binding"/>
    <property type="evidence" value="ECO:0007669"/>
    <property type="project" value="TreeGrafter"/>
</dbReference>
<dbReference type="InterPro" id="IPR001680">
    <property type="entry name" value="WD40_rpt"/>
</dbReference>